<dbReference type="EMBL" id="JABXWD010000122">
    <property type="protein sequence ID" value="MBV6341566.1"/>
    <property type="molecule type" value="Genomic_DNA"/>
</dbReference>
<evidence type="ECO:0000256" key="1">
    <source>
        <dbReference type="SAM" id="Phobius"/>
    </source>
</evidence>
<keyword evidence="1" id="KW-1133">Transmembrane helix</keyword>
<dbReference type="Proteomes" id="UP001196980">
    <property type="component" value="Unassembled WGS sequence"/>
</dbReference>
<feature type="domain" description="HD-GYP" evidence="3">
    <location>
        <begin position="284"/>
        <end position="494"/>
    </location>
</feature>
<gene>
    <name evidence="4" type="ORF">HWQ67_08205</name>
</gene>
<feature type="transmembrane region" description="Helical" evidence="1">
    <location>
        <begin position="87"/>
        <end position="106"/>
    </location>
</feature>
<keyword evidence="1" id="KW-0472">Membrane</keyword>
<dbReference type="SUPFAM" id="SSF109604">
    <property type="entry name" value="HD-domain/PDEase-like"/>
    <property type="match status" value="1"/>
</dbReference>
<keyword evidence="5" id="KW-1185">Reference proteome</keyword>
<evidence type="ECO:0000259" key="3">
    <source>
        <dbReference type="PROSITE" id="PS51832"/>
    </source>
</evidence>
<dbReference type="SUPFAM" id="SSF158472">
    <property type="entry name" value="HAMP domain-like"/>
    <property type="match status" value="1"/>
</dbReference>
<dbReference type="Pfam" id="PF13487">
    <property type="entry name" value="HD_5"/>
    <property type="match status" value="1"/>
</dbReference>
<feature type="transmembrane region" description="Helical" evidence="1">
    <location>
        <begin position="53"/>
        <end position="75"/>
    </location>
</feature>
<dbReference type="InterPro" id="IPR048440">
    <property type="entry name" value="MASE10"/>
</dbReference>
<reference evidence="4 5" key="1">
    <citation type="journal article" date="2020" name="J Geophys Res Biogeosci">
        <title>Magnetotaxis as an Adaptation to Enable Bacterial Shuttling of Microbial Sulfur and Sulfur Cycling Across Aquatic Oxic#Anoxic Interfaces.</title>
        <authorList>
            <person name="Li J."/>
            <person name="Liu P."/>
            <person name="Wang J."/>
            <person name="Roberts A.P."/>
            <person name="Pan Y."/>
        </authorList>
    </citation>
    <scope>NUCLEOTIDE SEQUENCE [LARGE SCALE GENOMIC DNA]</scope>
    <source>
        <strain evidence="4 5">MYR-1_YQ</strain>
    </source>
</reference>
<keyword evidence="1" id="KW-0812">Transmembrane</keyword>
<accession>A0ABS6RY58</accession>
<dbReference type="CDD" id="cd00077">
    <property type="entry name" value="HDc"/>
    <property type="match status" value="1"/>
</dbReference>
<dbReference type="SMART" id="SM00471">
    <property type="entry name" value="HDc"/>
    <property type="match status" value="1"/>
</dbReference>
<dbReference type="InterPro" id="IPR052020">
    <property type="entry name" value="Cyclic_di-GMP/3'3'-cGAMP_PDE"/>
</dbReference>
<dbReference type="Gene3D" id="6.10.340.10">
    <property type="match status" value="1"/>
</dbReference>
<protein>
    <submittedName>
        <fullName evidence="4">HD domain-containing protein</fullName>
    </submittedName>
</protein>
<dbReference type="InterPro" id="IPR003607">
    <property type="entry name" value="HD/PDEase_dom"/>
</dbReference>
<evidence type="ECO:0000313" key="4">
    <source>
        <dbReference type="EMBL" id="MBV6341566.1"/>
    </source>
</evidence>
<organism evidence="4 5">
    <name type="scientific">Candidatus Magnetobacterium casense</name>
    <dbReference type="NCBI Taxonomy" id="1455061"/>
    <lineage>
        <taxon>Bacteria</taxon>
        <taxon>Pseudomonadati</taxon>
        <taxon>Nitrospirota</taxon>
        <taxon>Thermodesulfovibrionia</taxon>
        <taxon>Thermodesulfovibrionales</taxon>
        <taxon>Candidatus Magnetobacteriaceae</taxon>
        <taxon>Candidatus Magnetobacterium</taxon>
    </lineage>
</organism>
<proteinExistence type="predicted"/>
<dbReference type="InterPro" id="IPR037522">
    <property type="entry name" value="HD_GYP_dom"/>
</dbReference>
<evidence type="ECO:0000259" key="2">
    <source>
        <dbReference type="PROSITE" id="PS50885"/>
    </source>
</evidence>
<name>A0ABS6RY58_9BACT</name>
<dbReference type="Pfam" id="PF20970">
    <property type="entry name" value="MASE10"/>
    <property type="match status" value="1"/>
</dbReference>
<dbReference type="PROSITE" id="PS50885">
    <property type="entry name" value="HAMP"/>
    <property type="match status" value="1"/>
</dbReference>
<dbReference type="PROSITE" id="PS51832">
    <property type="entry name" value="HD_GYP"/>
    <property type="match status" value="1"/>
</dbReference>
<feature type="transmembrane region" description="Helical" evidence="1">
    <location>
        <begin position="165"/>
        <end position="186"/>
    </location>
</feature>
<dbReference type="Gene3D" id="1.10.3210.10">
    <property type="entry name" value="Hypothetical protein af1432"/>
    <property type="match status" value="1"/>
</dbReference>
<dbReference type="PANTHER" id="PTHR45228">
    <property type="entry name" value="CYCLIC DI-GMP PHOSPHODIESTERASE TM_0186-RELATED"/>
    <property type="match status" value="1"/>
</dbReference>
<feature type="domain" description="HAMP" evidence="2">
    <location>
        <begin position="241"/>
        <end position="282"/>
    </location>
</feature>
<dbReference type="CDD" id="cd06225">
    <property type="entry name" value="HAMP"/>
    <property type="match status" value="1"/>
</dbReference>
<dbReference type="InterPro" id="IPR003660">
    <property type="entry name" value="HAMP_dom"/>
</dbReference>
<evidence type="ECO:0000313" key="5">
    <source>
        <dbReference type="Proteomes" id="UP001196980"/>
    </source>
</evidence>
<comment type="caution">
    <text evidence="4">The sequence shown here is derived from an EMBL/GenBank/DDBJ whole genome shotgun (WGS) entry which is preliminary data.</text>
</comment>
<dbReference type="PANTHER" id="PTHR45228:SF5">
    <property type="entry name" value="CYCLIC DI-GMP PHOSPHODIESTERASE VC_1348-RELATED"/>
    <property type="match status" value="1"/>
</dbReference>
<sequence length="496" mass="55438">METLTRPESRTRNYAMTMRVFVHYSLSIVIISIYSASVCPFLAEFFIGQRLLLFAVAFWIALALRQGVIGFGVLGENHLLRIKRQAGLDYGLFMLSGMGVALYNFYAYGFPAGSGLKVIVGSMTLGFYTAIDLALETERTINSEIRKTGKHITVSDNFVKLTTKIILVATFSMFLMMVVVFLIISRDINLFIRNGEVIAGFSTGKILIEIVFVILVVIAENINLIISHSKNLRLFFESENRVLLAVANGDLSQKVTVSTNDEFGVIATYSNKMIDKLRERTEELQKTRDVTILSLAGLAETRDNDTGTHILRTQRYVRALAMSLRHNNRFSAYLVDETIDILYKSAPLHDIGKVGIRDAILLKPGKLTDEEFQEMKMHAVYGRDALLKAAKTLGSNSFLDISMEIAYCHHEKWDGTGYPEGLTGDSIPMPGRLMALADVYDALITKRVYKDAFSHEVARDIILKGRGSHFDPAVVDAFLSVEDEFVAIASEFKDES</sequence>
<feature type="transmembrane region" description="Helical" evidence="1">
    <location>
        <begin position="21"/>
        <end position="47"/>
    </location>
</feature>
<feature type="transmembrane region" description="Helical" evidence="1">
    <location>
        <begin position="206"/>
        <end position="226"/>
    </location>
</feature>